<dbReference type="InterPro" id="IPR018247">
    <property type="entry name" value="EF_Hand_1_Ca_BS"/>
</dbReference>
<dbReference type="InterPro" id="IPR055575">
    <property type="entry name" value="DUF7151"/>
</dbReference>
<keyword evidence="2" id="KW-0732">Signal</keyword>
<feature type="domain" description="DUF7151" evidence="3">
    <location>
        <begin position="49"/>
        <end position="94"/>
    </location>
</feature>
<dbReference type="EMBL" id="FXAW01000002">
    <property type="protein sequence ID" value="SMG22074.1"/>
    <property type="molecule type" value="Genomic_DNA"/>
</dbReference>
<dbReference type="Proteomes" id="UP000193804">
    <property type="component" value="Unassembled WGS sequence"/>
</dbReference>
<dbReference type="Pfam" id="PF23657">
    <property type="entry name" value="DUF7151"/>
    <property type="match status" value="1"/>
</dbReference>
<dbReference type="PROSITE" id="PS00018">
    <property type="entry name" value="EF_HAND_1"/>
    <property type="match status" value="1"/>
</dbReference>
<feature type="region of interest" description="Disordered" evidence="1">
    <location>
        <begin position="23"/>
        <end position="52"/>
    </location>
</feature>
<feature type="signal peptide" evidence="2">
    <location>
        <begin position="1"/>
        <end position="19"/>
    </location>
</feature>
<evidence type="ECO:0000256" key="1">
    <source>
        <dbReference type="SAM" id="MobiDB-lite"/>
    </source>
</evidence>
<keyword evidence="5" id="KW-1185">Reference proteome</keyword>
<dbReference type="PROSITE" id="PS51257">
    <property type="entry name" value="PROKAR_LIPOPROTEIN"/>
    <property type="match status" value="1"/>
</dbReference>
<feature type="chain" id="PRO_5012778655" description="DUF7151 domain-containing protein" evidence="2">
    <location>
        <begin position="20"/>
        <end position="349"/>
    </location>
</feature>
<evidence type="ECO:0000259" key="3">
    <source>
        <dbReference type="Pfam" id="PF23657"/>
    </source>
</evidence>
<protein>
    <recommendedName>
        <fullName evidence="3">DUF7151 domain-containing protein</fullName>
    </recommendedName>
</protein>
<evidence type="ECO:0000313" key="4">
    <source>
        <dbReference type="EMBL" id="SMG22074.1"/>
    </source>
</evidence>
<reference evidence="5" key="1">
    <citation type="submission" date="2017-04" db="EMBL/GenBank/DDBJ databases">
        <authorList>
            <person name="Varghese N."/>
            <person name="Submissions S."/>
        </authorList>
    </citation>
    <scope>NUCLEOTIDE SEQUENCE [LARGE SCALE GENOMIC DNA]</scope>
    <source>
        <strain evidence="5">DSM 4125</strain>
    </source>
</reference>
<evidence type="ECO:0000313" key="5">
    <source>
        <dbReference type="Proteomes" id="UP000193804"/>
    </source>
</evidence>
<name>A0A1X7J3K2_9BACT</name>
<dbReference type="STRING" id="1028.SAMN05661096_01256"/>
<accession>A0A1X7J3K2</accession>
<sequence>MKKPYLLLVFLLVSLMSCEGPEGPIGPDGIDGQDGINGQDGADGQDGANSLTKLTVEPPGVNCVNGGYLHETGTDSNGNGILDTDEVTNSQYICNGENILDQVDYYFQEGWKGYEGTISIGISSDQPNFSNTYAICSIDTQDQDTARSLLKFTGLSTQIADDFGTNTVYLNEAILYVHTSCIGNNPNSLAVGTFDVFDSTIPSFDEDATWLKANLTDLWPSAGSFTDNSQSELTYGTFDDRFYFNGGISYLGSWIPLRLSRRAASQWIANEQNNKGIVISLELDQDGLICFDTHLEPIEEYRPILYLNVEENSSGGRIASKSELELAEEWNKKSFDEKLAPLHYFLQTR</sequence>
<organism evidence="4 5">
    <name type="scientific">Marivirga sericea</name>
    <dbReference type="NCBI Taxonomy" id="1028"/>
    <lineage>
        <taxon>Bacteria</taxon>
        <taxon>Pseudomonadati</taxon>
        <taxon>Bacteroidota</taxon>
        <taxon>Cytophagia</taxon>
        <taxon>Cytophagales</taxon>
        <taxon>Marivirgaceae</taxon>
        <taxon>Marivirga</taxon>
    </lineage>
</organism>
<gene>
    <name evidence="4" type="ORF">SAMN05661096_01256</name>
</gene>
<proteinExistence type="predicted"/>
<feature type="compositionally biased region" description="Low complexity" evidence="1">
    <location>
        <begin position="23"/>
        <end position="49"/>
    </location>
</feature>
<evidence type="ECO:0000256" key="2">
    <source>
        <dbReference type="SAM" id="SignalP"/>
    </source>
</evidence>
<dbReference type="AlphaFoldDB" id="A0A1X7J3K2"/>